<dbReference type="Proteomes" id="UP000593576">
    <property type="component" value="Unassembled WGS sequence"/>
</dbReference>
<feature type="non-terminal residue" evidence="1">
    <location>
        <position position="1"/>
    </location>
</feature>
<dbReference type="AlphaFoldDB" id="A0A7J9L8P8"/>
<accession>A0A7J9L8P8</accession>
<comment type="caution">
    <text evidence="1">The sequence shown here is derived from an EMBL/GenBank/DDBJ whole genome shotgun (WGS) entry which is preliminary data.</text>
</comment>
<proteinExistence type="predicted"/>
<protein>
    <submittedName>
        <fullName evidence="1">Uncharacterized protein</fullName>
    </submittedName>
</protein>
<sequence length="48" mass="5547">SLHPWSLRKLFAEIEDGCRHITKSSLQSLIIKRMDGIEAGMSRNFNFI</sequence>
<gene>
    <name evidence="1" type="ORF">Goshw_008202</name>
</gene>
<feature type="non-terminal residue" evidence="1">
    <location>
        <position position="48"/>
    </location>
</feature>
<reference evidence="1 2" key="1">
    <citation type="journal article" date="2019" name="Genome Biol. Evol.">
        <title>Insights into the evolution of the New World diploid cottons (Gossypium, subgenus Houzingenia) based on genome sequencing.</title>
        <authorList>
            <person name="Grover C.E."/>
            <person name="Arick M.A. 2nd"/>
            <person name="Thrash A."/>
            <person name="Conover J.L."/>
            <person name="Sanders W.S."/>
            <person name="Peterson D.G."/>
            <person name="Frelichowski J.E."/>
            <person name="Scheffler J.A."/>
            <person name="Scheffler B.E."/>
            <person name="Wendel J.F."/>
        </authorList>
    </citation>
    <scope>NUCLEOTIDE SEQUENCE [LARGE SCALE GENOMIC DNA]</scope>
    <source>
        <strain evidence="1">1</strain>
        <tissue evidence="1">Leaf</tissue>
    </source>
</reference>
<keyword evidence="2" id="KW-1185">Reference proteome</keyword>
<evidence type="ECO:0000313" key="2">
    <source>
        <dbReference type="Proteomes" id="UP000593576"/>
    </source>
</evidence>
<dbReference type="EMBL" id="JABFAF010000005">
    <property type="protein sequence ID" value="MBA0855027.1"/>
    <property type="molecule type" value="Genomic_DNA"/>
</dbReference>
<organism evidence="1 2">
    <name type="scientific">Gossypium schwendimanii</name>
    <name type="common">Cotton</name>
    <dbReference type="NCBI Taxonomy" id="34291"/>
    <lineage>
        <taxon>Eukaryota</taxon>
        <taxon>Viridiplantae</taxon>
        <taxon>Streptophyta</taxon>
        <taxon>Embryophyta</taxon>
        <taxon>Tracheophyta</taxon>
        <taxon>Spermatophyta</taxon>
        <taxon>Magnoliopsida</taxon>
        <taxon>eudicotyledons</taxon>
        <taxon>Gunneridae</taxon>
        <taxon>Pentapetalae</taxon>
        <taxon>rosids</taxon>
        <taxon>malvids</taxon>
        <taxon>Malvales</taxon>
        <taxon>Malvaceae</taxon>
        <taxon>Malvoideae</taxon>
        <taxon>Gossypium</taxon>
    </lineage>
</organism>
<name>A0A7J9L8P8_GOSSC</name>
<evidence type="ECO:0000313" key="1">
    <source>
        <dbReference type="EMBL" id="MBA0855027.1"/>
    </source>
</evidence>